<keyword evidence="11" id="KW-1185">Reference proteome</keyword>
<dbReference type="Pfam" id="PF00749">
    <property type="entry name" value="tRNA-synt_1c"/>
    <property type="match status" value="1"/>
</dbReference>
<feature type="short sequence motif" description="'HIGH' region" evidence="7">
    <location>
        <begin position="15"/>
        <end position="25"/>
    </location>
</feature>
<dbReference type="GO" id="GO:0005524">
    <property type="term" value="F:ATP binding"/>
    <property type="evidence" value="ECO:0007669"/>
    <property type="project" value="UniProtKB-KW"/>
</dbReference>
<dbReference type="InterPro" id="IPR049940">
    <property type="entry name" value="GluQ/Sye"/>
</dbReference>
<dbReference type="NCBIfam" id="NF004314">
    <property type="entry name" value="PRK05710.1-3"/>
    <property type="match status" value="1"/>
</dbReference>
<evidence type="ECO:0000256" key="5">
    <source>
        <dbReference type="ARBA" id="ARBA00022840"/>
    </source>
</evidence>
<evidence type="ECO:0000259" key="9">
    <source>
        <dbReference type="Pfam" id="PF00749"/>
    </source>
</evidence>
<dbReference type="GO" id="GO:0008270">
    <property type="term" value="F:zinc ion binding"/>
    <property type="evidence" value="ECO:0007669"/>
    <property type="project" value="UniProtKB-UniRule"/>
</dbReference>
<evidence type="ECO:0000256" key="7">
    <source>
        <dbReference type="HAMAP-Rule" id="MF_01428"/>
    </source>
</evidence>
<name>A0A498C5F7_9GAMM</name>
<feature type="binding site" evidence="7">
    <location>
        <begin position="12"/>
        <end position="16"/>
    </location>
    <ligand>
        <name>L-glutamate</name>
        <dbReference type="ChEBI" id="CHEBI:29985"/>
    </ligand>
</feature>
<evidence type="ECO:0000256" key="2">
    <source>
        <dbReference type="ARBA" id="ARBA00022723"/>
    </source>
</evidence>
<dbReference type="GO" id="GO:0004818">
    <property type="term" value="F:glutamate-tRNA ligase activity"/>
    <property type="evidence" value="ECO:0007669"/>
    <property type="project" value="TreeGrafter"/>
</dbReference>
<feature type="binding site" evidence="7">
    <location>
        <position position="104"/>
    </location>
    <ligand>
        <name>Zn(2+)</name>
        <dbReference type="ChEBI" id="CHEBI:29105"/>
    </ligand>
</feature>
<evidence type="ECO:0000313" key="11">
    <source>
        <dbReference type="Proteomes" id="UP000275461"/>
    </source>
</evidence>
<dbReference type="InterPro" id="IPR014729">
    <property type="entry name" value="Rossmann-like_a/b/a_fold"/>
</dbReference>
<dbReference type="FunFam" id="3.40.50.620:FF:000093">
    <property type="entry name" value="Glutamyl-Q tRNA(Asp) synthetase"/>
    <property type="match status" value="1"/>
</dbReference>
<evidence type="ECO:0000256" key="6">
    <source>
        <dbReference type="ARBA" id="ARBA00023146"/>
    </source>
</evidence>
<dbReference type="GO" id="GO:0006400">
    <property type="term" value="P:tRNA modification"/>
    <property type="evidence" value="ECO:0007669"/>
    <property type="project" value="InterPro"/>
</dbReference>
<feature type="domain" description="Glutamyl/glutaminyl-tRNA synthetase class Ib catalytic" evidence="9">
    <location>
        <begin position="10"/>
        <end position="243"/>
    </location>
</feature>
<dbReference type="EC" id="6.1.1.-" evidence="7"/>
<gene>
    <name evidence="7" type="primary">gluQ</name>
    <name evidence="10" type="ORF">DFR31_0959</name>
</gene>
<dbReference type="NCBIfam" id="TIGR03838">
    <property type="entry name" value="queuosine_YadB"/>
    <property type="match status" value="1"/>
</dbReference>
<feature type="short sequence motif" description="'KMSKS' region" evidence="7">
    <location>
        <begin position="238"/>
        <end position="242"/>
    </location>
</feature>
<dbReference type="Gene3D" id="3.40.50.620">
    <property type="entry name" value="HUPs"/>
    <property type="match status" value="1"/>
</dbReference>
<evidence type="ECO:0000256" key="1">
    <source>
        <dbReference type="ARBA" id="ARBA00022598"/>
    </source>
</evidence>
<dbReference type="GO" id="GO:0006424">
    <property type="term" value="P:glutamyl-tRNA aminoacylation"/>
    <property type="evidence" value="ECO:0007669"/>
    <property type="project" value="InterPro"/>
</dbReference>
<dbReference type="PANTHER" id="PTHR43311:SF1">
    <property type="entry name" value="GLUTAMYL-Q TRNA(ASP) SYNTHETASE"/>
    <property type="match status" value="1"/>
</dbReference>
<protein>
    <recommendedName>
        <fullName evidence="7">Glutamyl-Q tRNA(Asp) synthetase</fullName>
        <shortName evidence="7">Glu-Q-RSs</shortName>
        <ecNumber evidence="7">6.1.1.-</ecNumber>
    </recommendedName>
</protein>
<reference evidence="10 11" key="1">
    <citation type="submission" date="2018-10" db="EMBL/GenBank/DDBJ databases">
        <title>Genomic Encyclopedia of Type Strains, Phase IV (KMG-IV): sequencing the most valuable type-strain genomes for metagenomic binning, comparative biology and taxonomic classification.</title>
        <authorList>
            <person name="Goeker M."/>
        </authorList>
    </citation>
    <scope>NUCLEOTIDE SEQUENCE [LARGE SCALE GENOMIC DNA]</scope>
    <source>
        <strain evidence="10 11">DSM 12769</strain>
    </source>
</reference>
<keyword evidence="2 7" id="KW-0479">Metal-binding</keyword>
<comment type="caution">
    <text evidence="10">The sequence shown here is derived from an EMBL/GenBank/DDBJ whole genome shotgun (WGS) entry which is preliminary data.</text>
</comment>
<feature type="binding site" evidence="7">
    <location>
        <position position="241"/>
    </location>
    <ligand>
        <name>ATP</name>
        <dbReference type="ChEBI" id="CHEBI:30616"/>
    </ligand>
</feature>
<dbReference type="SUPFAM" id="SSF52374">
    <property type="entry name" value="Nucleotidylyl transferase"/>
    <property type="match status" value="1"/>
</dbReference>
<dbReference type="InterPro" id="IPR022380">
    <property type="entry name" value="Glu-Q_tRNA(Asp)_Synthase"/>
</dbReference>
<dbReference type="InterPro" id="IPR000924">
    <property type="entry name" value="Glu/Gln-tRNA-synth"/>
</dbReference>
<comment type="cofactor">
    <cofactor evidence="7">
        <name>Zn(2+)</name>
        <dbReference type="ChEBI" id="CHEBI:29105"/>
    </cofactor>
    <text evidence="7">Binds 1 zinc ion per subunit.</text>
</comment>
<evidence type="ECO:0000313" key="10">
    <source>
        <dbReference type="EMBL" id="RLK51045.1"/>
    </source>
</evidence>
<feature type="binding site" evidence="7">
    <location>
        <position position="200"/>
    </location>
    <ligand>
        <name>L-glutamate</name>
        <dbReference type="ChEBI" id="CHEBI:29985"/>
    </ligand>
</feature>
<dbReference type="AlphaFoldDB" id="A0A498C5F7"/>
<dbReference type="PANTHER" id="PTHR43311">
    <property type="entry name" value="GLUTAMATE--TRNA LIGASE"/>
    <property type="match status" value="1"/>
</dbReference>
<accession>A0A498C5F7</accession>
<feature type="binding site" evidence="7">
    <location>
        <position position="106"/>
    </location>
    <ligand>
        <name>Zn(2+)</name>
        <dbReference type="ChEBI" id="CHEBI:29105"/>
    </ligand>
</feature>
<evidence type="ECO:0000256" key="4">
    <source>
        <dbReference type="ARBA" id="ARBA00022833"/>
    </source>
</evidence>
<feature type="binding site" evidence="7">
    <location>
        <position position="48"/>
    </location>
    <ligand>
        <name>L-glutamate</name>
        <dbReference type="ChEBI" id="CHEBI:29985"/>
    </ligand>
</feature>
<proteinExistence type="inferred from homology"/>
<comment type="similarity">
    <text evidence="7">Belongs to the class-I aminoacyl-tRNA synthetase family. GluQ subfamily.</text>
</comment>
<feature type="binding site" evidence="7">
    <location>
        <position position="124"/>
    </location>
    <ligand>
        <name>Zn(2+)</name>
        <dbReference type="ChEBI" id="CHEBI:29105"/>
    </ligand>
</feature>
<keyword evidence="8" id="KW-0648">Protein biosynthesis</keyword>
<dbReference type="PRINTS" id="PR00987">
    <property type="entry name" value="TRNASYNTHGLU"/>
</dbReference>
<keyword evidence="5 7" id="KW-0067">ATP-binding</keyword>
<feature type="binding site" evidence="7">
    <location>
        <position position="182"/>
    </location>
    <ligand>
        <name>L-glutamate</name>
        <dbReference type="ChEBI" id="CHEBI:29985"/>
    </ligand>
</feature>
<dbReference type="EMBL" id="RCDA01000001">
    <property type="protein sequence ID" value="RLK51045.1"/>
    <property type="molecule type" value="Genomic_DNA"/>
</dbReference>
<keyword evidence="6 7" id="KW-0030">Aminoacyl-tRNA synthetase</keyword>
<evidence type="ECO:0000256" key="8">
    <source>
        <dbReference type="RuleBase" id="RU363037"/>
    </source>
</evidence>
<dbReference type="RefSeq" id="WP_245971086.1">
    <property type="nucleotide sequence ID" value="NZ_RCDA01000001.1"/>
</dbReference>
<keyword evidence="3 7" id="KW-0547">Nucleotide-binding</keyword>
<comment type="function">
    <text evidence="7">Catalyzes the tRNA-independent activation of glutamate in presence of ATP and the subsequent transfer of glutamate onto a tRNA(Asp). Glutamate is transferred on the 2-amino-5-(4,5-dihydroxy-2-cyclopenten-1-yl) moiety of the queuosine in the wobble position of the QUC anticodon.</text>
</comment>
<evidence type="ECO:0000256" key="3">
    <source>
        <dbReference type="ARBA" id="ARBA00022741"/>
    </source>
</evidence>
<dbReference type="Proteomes" id="UP000275461">
    <property type="component" value="Unassembled WGS sequence"/>
</dbReference>
<dbReference type="HAMAP" id="MF_01428">
    <property type="entry name" value="Glu_Q_tRNA_synth"/>
    <property type="match status" value="1"/>
</dbReference>
<keyword evidence="1 7" id="KW-0436">Ligase</keyword>
<organism evidence="10 11">
    <name type="scientific">Alkalispirillum mobile</name>
    <dbReference type="NCBI Taxonomy" id="85925"/>
    <lineage>
        <taxon>Bacteria</taxon>
        <taxon>Pseudomonadati</taxon>
        <taxon>Pseudomonadota</taxon>
        <taxon>Gammaproteobacteria</taxon>
        <taxon>Chromatiales</taxon>
        <taxon>Ectothiorhodospiraceae</taxon>
        <taxon>Alkalispirillum</taxon>
    </lineage>
</organism>
<feature type="binding site" evidence="7">
    <location>
        <position position="128"/>
    </location>
    <ligand>
        <name>Zn(2+)</name>
        <dbReference type="ChEBI" id="CHEBI:29105"/>
    </ligand>
</feature>
<dbReference type="InterPro" id="IPR020058">
    <property type="entry name" value="Glu/Gln-tRNA-synth_Ib_cat-dom"/>
</dbReference>
<dbReference type="GO" id="GO:0005829">
    <property type="term" value="C:cytosol"/>
    <property type="evidence" value="ECO:0007669"/>
    <property type="project" value="TreeGrafter"/>
</dbReference>
<keyword evidence="4 7" id="KW-0862">Zinc</keyword>
<sequence>MTDSTTLRYRTRFAPSPTGPLHFGSLVAALGSYVRARRQGGEWHLRIDDLDPPREQPGAADAIQQSLQAHGLHWDGPVVFQSTRSAAYEAALAQLRAADRAYPCGCTRREIMAVARRGPNGPVYPGTCSDGLPPGREARAWRLRCDHAPLHFDDALQGPQSCDPAATIGDFIIRRADGYWAYHLACAVDDGEYGFTEVVRGADLLWCTPPQILLQRALGLPTPRYLHLPVAVNAEGQKLSKQSHAPPLDNNRAAHNLVQAARFLGQQPPADLARTGPGAVLTWALETWDEALIPRQQHQAPA</sequence>